<evidence type="ECO:0000313" key="1">
    <source>
        <dbReference type="EMBL" id="GAA4813917.1"/>
    </source>
</evidence>
<proteinExistence type="predicted"/>
<reference evidence="2" key="1">
    <citation type="journal article" date="2019" name="Int. J. Syst. Evol. Microbiol.">
        <title>The Global Catalogue of Microorganisms (GCM) 10K type strain sequencing project: providing services to taxonomists for standard genome sequencing and annotation.</title>
        <authorList>
            <consortium name="The Broad Institute Genomics Platform"/>
            <consortium name="The Broad Institute Genome Sequencing Center for Infectious Disease"/>
            <person name="Wu L."/>
            <person name="Ma J."/>
        </authorList>
    </citation>
    <scope>NUCLEOTIDE SEQUENCE [LARGE SCALE GENOMIC DNA]</scope>
    <source>
        <strain evidence="2">JCM 18325</strain>
    </source>
</reference>
<dbReference type="EMBL" id="BAABJW010000003">
    <property type="protein sequence ID" value="GAA4813917.1"/>
    <property type="molecule type" value="Genomic_DNA"/>
</dbReference>
<protein>
    <recommendedName>
        <fullName evidence="3">DUF4959 domain-containing protein</fullName>
    </recommendedName>
</protein>
<dbReference type="Proteomes" id="UP001501433">
    <property type="component" value="Unassembled WGS sequence"/>
</dbReference>
<organism evidence="1 2">
    <name type="scientific">Litoribaculum gwangyangense</name>
    <dbReference type="NCBI Taxonomy" id="1130722"/>
    <lineage>
        <taxon>Bacteria</taxon>
        <taxon>Pseudomonadati</taxon>
        <taxon>Bacteroidota</taxon>
        <taxon>Flavobacteriia</taxon>
        <taxon>Flavobacteriales</taxon>
        <taxon>Flavobacteriaceae</taxon>
        <taxon>Litoribaculum</taxon>
    </lineage>
</organism>
<keyword evidence="2" id="KW-1185">Reference proteome</keyword>
<sequence>MIKPLRFLTFILAIIFLGCVEDSFVENVNLNVPQAPTGLKYANVISAREFGIVITAPPTYNSYGAVPYFEIVAIRDKDGTAISQSIADQYFSILNATEEIVTVQVDNSPNKQYTVLNTDDIGRIRINNNNPLPEGSYFFDIKMTSTFDGQVFESTFEDVFELYLGPALASGVLYIPGGQNLLTSGTNNQTTEPIVFGANPDFRFELADNLDKFTIDANTGVIKLNSGYSPSSEPEIVSPTINIVSNISQEIVSFSNVVAIYISNNPVTIPKQTIQLSYPTFEFENTAYGFRIHDVENSTGLFWQRLAPAPGALVGDDRPVENVNQKRLEVNIVRPSAGNQLPHESWAIMNSVDLTAYQYGFDVETEFFSSNQFVEYLSSDGSSPSFLKAYISTDYLGDFNSATWTEITDQLESNIESGGAFIDGNEFMGYPYPGDQNLRNFPNPGGLKDPAKNADAKWIRSTFNMVDYVGMGNVTVAFRVYTTFSGSISYSFPFDRSGRYLISDFNITAYEQ</sequence>
<accession>A0ABP9CMI3</accession>
<dbReference type="PROSITE" id="PS51257">
    <property type="entry name" value="PROKAR_LIPOPROTEIN"/>
    <property type="match status" value="1"/>
</dbReference>
<dbReference type="RefSeq" id="WP_345277031.1">
    <property type="nucleotide sequence ID" value="NZ_BAABJW010000003.1"/>
</dbReference>
<comment type="caution">
    <text evidence="1">The sequence shown here is derived from an EMBL/GenBank/DDBJ whole genome shotgun (WGS) entry which is preliminary data.</text>
</comment>
<evidence type="ECO:0000313" key="2">
    <source>
        <dbReference type="Proteomes" id="UP001501433"/>
    </source>
</evidence>
<gene>
    <name evidence="1" type="ORF">GCM10023330_22080</name>
</gene>
<evidence type="ECO:0008006" key="3">
    <source>
        <dbReference type="Google" id="ProtNLM"/>
    </source>
</evidence>
<name>A0ABP9CMI3_9FLAO</name>